<comment type="subcellular location">
    <subcellularLocation>
        <location evidence="1">Membrane</location>
        <topology evidence="1">Multi-pass membrane protein</topology>
    </subcellularLocation>
</comment>
<organism evidence="9 10">
    <name type="scientific">Powellomyces hirtus</name>
    <dbReference type="NCBI Taxonomy" id="109895"/>
    <lineage>
        <taxon>Eukaryota</taxon>
        <taxon>Fungi</taxon>
        <taxon>Fungi incertae sedis</taxon>
        <taxon>Chytridiomycota</taxon>
        <taxon>Chytridiomycota incertae sedis</taxon>
        <taxon>Chytridiomycetes</taxon>
        <taxon>Spizellomycetales</taxon>
        <taxon>Powellomycetaceae</taxon>
        <taxon>Powellomyces</taxon>
    </lineage>
</organism>
<protein>
    <recommendedName>
        <fullName evidence="8">RCK C-terminal domain-containing protein</fullName>
    </recommendedName>
</protein>
<feature type="domain" description="RCK C-terminal" evidence="8">
    <location>
        <begin position="196"/>
        <end position="279"/>
    </location>
</feature>
<feature type="transmembrane region" description="Helical" evidence="7">
    <location>
        <begin position="586"/>
        <end position="608"/>
    </location>
</feature>
<dbReference type="GO" id="GO:0005886">
    <property type="term" value="C:plasma membrane"/>
    <property type="evidence" value="ECO:0007669"/>
    <property type="project" value="TreeGrafter"/>
</dbReference>
<keyword evidence="4" id="KW-0677">Repeat</keyword>
<dbReference type="PROSITE" id="PS51202">
    <property type="entry name" value="RCK_C"/>
    <property type="match status" value="2"/>
</dbReference>
<keyword evidence="2" id="KW-0813">Transport</keyword>
<feature type="transmembrane region" description="Helical" evidence="7">
    <location>
        <begin position="6"/>
        <end position="27"/>
    </location>
</feature>
<evidence type="ECO:0000256" key="4">
    <source>
        <dbReference type="ARBA" id="ARBA00022737"/>
    </source>
</evidence>
<evidence type="ECO:0000256" key="5">
    <source>
        <dbReference type="ARBA" id="ARBA00022989"/>
    </source>
</evidence>
<feature type="transmembrane region" description="Helical" evidence="7">
    <location>
        <begin position="83"/>
        <end position="104"/>
    </location>
</feature>
<evidence type="ECO:0000256" key="1">
    <source>
        <dbReference type="ARBA" id="ARBA00004141"/>
    </source>
</evidence>
<evidence type="ECO:0000259" key="8">
    <source>
        <dbReference type="PROSITE" id="PS51202"/>
    </source>
</evidence>
<dbReference type="Pfam" id="PF03600">
    <property type="entry name" value="CitMHS"/>
    <property type="match status" value="1"/>
</dbReference>
<dbReference type="SUPFAM" id="SSF116726">
    <property type="entry name" value="TrkA C-terminal domain-like"/>
    <property type="match status" value="2"/>
</dbReference>
<dbReference type="Pfam" id="PF02080">
    <property type="entry name" value="TrkA_C"/>
    <property type="match status" value="1"/>
</dbReference>
<feature type="transmembrane region" description="Helical" evidence="7">
    <location>
        <begin position="477"/>
        <end position="508"/>
    </location>
</feature>
<evidence type="ECO:0000313" key="10">
    <source>
        <dbReference type="Proteomes" id="UP000318582"/>
    </source>
</evidence>
<feature type="transmembrane region" description="Helical" evidence="7">
    <location>
        <begin position="162"/>
        <end position="184"/>
    </location>
</feature>
<feature type="domain" description="RCK C-terminal" evidence="8">
    <location>
        <begin position="286"/>
        <end position="372"/>
    </location>
</feature>
<evidence type="ECO:0000256" key="2">
    <source>
        <dbReference type="ARBA" id="ARBA00022448"/>
    </source>
</evidence>
<accession>A0A507DRF4</accession>
<feature type="transmembrane region" description="Helical" evidence="7">
    <location>
        <begin position="39"/>
        <end position="63"/>
    </location>
</feature>
<dbReference type="PANTHER" id="PTHR43652">
    <property type="entry name" value="BASIC AMINO ACID ANTIPORTER YFCC-RELATED"/>
    <property type="match status" value="1"/>
</dbReference>
<dbReference type="STRING" id="109895.A0A507DRF4"/>
<keyword evidence="10" id="KW-1185">Reference proteome</keyword>
<proteinExistence type="predicted"/>
<dbReference type="EMBL" id="QEAQ01000223">
    <property type="protein sequence ID" value="TPX53440.1"/>
    <property type="molecule type" value="Genomic_DNA"/>
</dbReference>
<gene>
    <name evidence="9" type="ORF">PhCBS80983_g06289</name>
</gene>
<dbReference type="Gene3D" id="3.30.70.1450">
    <property type="entry name" value="Regulator of K+ conductance, C-terminal domain"/>
    <property type="match status" value="2"/>
</dbReference>
<keyword evidence="6 7" id="KW-0472">Membrane</keyword>
<sequence length="645" mass="69672">MAFEVFPVDFTMLGTVFIFVVAGIIDLKEGIEGFSNEGMLTVMVLFATSAAVASTGCLEPVRWLLTYVRKGEKVDTRLILYKLFLPIGCLSAFLNNTPIVAMFIPVLQETAAKLKISPSKLMIPLSYAAIFGGTCTLIGTSTNLVAFSLAKKYRPDEINDDTFGLFDLGVVGLPAFLAGSLYVANVGSTRLLPNRIAVNDTILNPREFLFLAKVGQHIAGKTITAAKLRHLKDLFLVQIERNGRVLPAPAPDTIIGQDDILYFGGRVDAVDILRDIKGITIIPDGEKEIDLRRVKQENTIYEVVVGNKSPIVGKQVAELGFRTKYHAAIIAVHRDGERLHQSLGHTVLEGGDVLLLIAPESFLASNLPDHKTFSMIRQLKTIPPPRSYTIAGLTAALLIAAIVVSTVADISLLTCALVATAAMLLIKSLTPDEARKSLSWEVLIVVAASFGLGNAMSKSGGAQMIADGLIAASKPTGTIGLMITVYVVTVILNAILTNNAAVAVVFPIVDAACRKQGLDFYPFLLILMMAGSADFSTPIGYQCNLMVCAPGGYRFTDYIRFGLPLQIITGVITIGVSAARSYWWVWVVILGLANIIAILWTLGITTFWNGRKLADDSSTLVGDAEMGELDRKDRRQPVDEIVVLN</sequence>
<evidence type="ECO:0000256" key="6">
    <source>
        <dbReference type="ARBA" id="ARBA00023136"/>
    </source>
</evidence>
<dbReference type="GO" id="GO:0008324">
    <property type="term" value="F:monoatomic cation transmembrane transporter activity"/>
    <property type="evidence" value="ECO:0007669"/>
    <property type="project" value="InterPro"/>
</dbReference>
<dbReference type="AlphaFoldDB" id="A0A507DRF4"/>
<feature type="transmembrane region" description="Helical" evidence="7">
    <location>
        <begin position="438"/>
        <end position="457"/>
    </location>
</feature>
<dbReference type="Proteomes" id="UP000318582">
    <property type="component" value="Unassembled WGS sequence"/>
</dbReference>
<dbReference type="PANTHER" id="PTHR43652:SF2">
    <property type="entry name" value="BASIC AMINO ACID ANTIPORTER YFCC-RELATED"/>
    <property type="match status" value="1"/>
</dbReference>
<evidence type="ECO:0000313" key="9">
    <source>
        <dbReference type="EMBL" id="TPX53440.1"/>
    </source>
</evidence>
<dbReference type="InterPro" id="IPR006037">
    <property type="entry name" value="RCK_C"/>
</dbReference>
<feature type="transmembrane region" description="Helical" evidence="7">
    <location>
        <begin position="561"/>
        <end position="579"/>
    </location>
</feature>
<keyword evidence="5 7" id="KW-1133">Transmembrane helix</keyword>
<dbReference type="InterPro" id="IPR036721">
    <property type="entry name" value="RCK_C_sf"/>
</dbReference>
<dbReference type="InterPro" id="IPR051679">
    <property type="entry name" value="DASS-Related_Transporters"/>
</dbReference>
<dbReference type="InterPro" id="IPR004680">
    <property type="entry name" value="Cit_transptr-like_dom"/>
</dbReference>
<evidence type="ECO:0000256" key="7">
    <source>
        <dbReference type="SAM" id="Phobius"/>
    </source>
</evidence>
<feature type="transmembrane region" description="Helical" evidence="7">
    <location>
        <begin position="520"/>
        <end position="541"/>
    </location>
</feature>
<dbReference type="GO" id="GO:0006813">
    <property type="term" value="P:potassium ion transport"/>
    <property type="evidence" value="ECO:0007669"/>
    <property type="project" value="InterPro"/>
</dbReference>
<reference evidence="9 10" key="1">
    <citation type="journal article" date="2019" name="Sci. Rep.">
        <title>Comparative genomics of chytrid fungi reveal insights into the obligate biotrophic and pathogenic lifestyle of Synchytrium endobioticum.</title>
        <authorList>
            <person name="van de Vossenberg B.T.L.H."/>
            <person name="Warris S."/>
            <person name="Nguyen H.D.T."/>
            <person name="van Gent-Pelzer M.P.E."/>
            <person name="Joly D.L."/>
            <person name="van de Geest H.C."/>
            <person name="Bonants P.J.M."/>
            <person name="Smith D.S."/>
            <person name="Levesque C.A."/>
            <person name="van der Lee T.A.J."/>
        </authorList>
    </citation>
    <scope>NUCLEOTIDE SEQUENCE [LARGE SCALE GENOMIC DNA]</scope>
    <source>
        <strain evidence="9 10">CBS 809.83</strain>
    </source>
</reference>
<comment type="caution">
    <text evidence="9">The sequence shown here is derived from an EMBL/GenBank/DDBJ whole genome shotgun (WGS) entry which is preliminary data.</text>
</comment>
<evidence type="ECO:0000256" key="3">
    <source>
        <dbReference type="ARBA" id="ARBA00022692"/>
    </source>
</evidence>
<keyword evidence="3 7" id="KW-0812">Transmembrane</keyword>
<feature type="transmembrane region" description="Helical" evidence="7">
    <location>
        <begin position="125"/>
        <end position="150"/>
    </location>
</feature>
<name>A0A507DRF4_9FUNG</name>